<evidence type="ECO:0000256" key="1">
    <source>
        <dbReference type="ARBA" id="ARBA00022908"/>
    </source>
</evidence>
<reference evidence="5" key="1">
    <citation type="journal article" date="2021" name="Int. J. Syst. Evol. Microbiol.">
        <title>Bradyrhizobium septentrionale sp. nov. (sv. septentrionale) and Bradyrhizobium quebecense sp. nov. (sv. septentrionale) associated with legumes native to Canada possess rearranged symbiosis genes and numerous insertion sequences.</title>
        <authorList>
            <person name="Bromfield E.S.P."/>
            <person name="Cloutier S."/>
        </authorList>
    </citation>
    <scope>NUCLEOTIDE SEQUENCE</scope>
    <source>
        <strain evidence="5">12S5</strain>
    </source>
</reference>
<organism evidence="5 6">
    <name type="scientific">Bradyrhizobium quebecense</name>
    <dbReference type="NCBI Taxonomy" id="2748629"/>
    <lineage>
        <taxon>Bacteria</taxon>
        <taxon>Pseudomonadati</taxon>
        <taxon>Pseudomonadota</taxon>
        <taxon>Alphaproteobacteria</taxon>
        <taxon>Hyphomicrobiales</taxon>
        <taxon>Nitrobacteraceae</taxon>
        <taxon>Bradyrhizobium</taxon>
    </lineage>
</organism>
<protein>
    <submittedName>
        <fullName evidence="5">Site-specific integrase</fullName>
    </submittedName>
</protein>
<dbReference type="CDD" id="cd00796">
    <property type="entry name" value="INT_Rci_Hp1_C"/>
    <property type="match status" value="1"/>
</dbReference>
<comment type="caution">
    <text evidence="5">The sequence shown here is derived from an EMBL/GenBank/DDBJ whole genome shotgun (WGS) entry which is preliminary data.</text>
</comment>
<dbReference type="Proteomes" id="UP000692816">
    <property type="component" value="Unassembled WGS sequence"/>
</dbReference>
<proteinExistence type="predicted"/>
<dbReference type="InterPro" id="IPR050090">
    <property type="entry name" value="Tyrosine_recombinase_XerCD"/>
</dbReference>
<sequence length="405" mass="46663">MTIVILNDKPRKLPVRAIIRRKGHPTLMQHFPDTKQGWKDAEHWEAEQLRSIRITGLPLTIDDLKKHTVKDIVDRYLKEVTPTKGSSKSETTVLKKFLKTDLAKKSLAFVTKQDGYGYRNKRLKETWRGEQIEPSTVRREVNSLQRVFEVAREEWGMTNLINPFRALTIKGGEGNSRERILKDGELRRLDLACAKCHGLNQVYVPLAIYLAVETGMRLQEIFNLTWDDIDLDNRRIRITKSKTDYKSRRKGRTIVMSVNAYALAITHVTPLIASGKFDKSASIFMKEDGPMTKDAFKQAWVHVLANAKIDDLTFHDLRHDAGTRFDNAGLTKAEHDLMMGHKSRDMTSRYIHAHLNSIQDKLDRYDLDGMTWKEFLASRKPKTAEEAFANFKRIVEKQRTASETA</sequence>
<dbReference type="SUPFAM" id="SSF56349">
    <property type="entry name" value="DNA breaking-rejoining enzymes"/>
    <property type="match status" value="1"/>
</dbReference>
<evidence type="ECO:0000313" key="6">
    <source>
        <dbReference type="Proteomes" id="UP000692816"/>
    </source>
</evidence>
<dbReference type="Gene3D" id="1.10.150.130">
    <property type="match status" value="1"/>
</dbReference>
<evidence type="ECO:0000259" key="4">
    <source>
        <dbReference type="PROSITE" id="PS51898"/>
    </source>
</evidence>
<dbReference type="InterPro" id="IPR002104">
    <property type="entry name" value="Integrase_catalytic"/>
</dbReference>
<keyword evidence="3" id="KW-0233">DNA recombination</keyword>
<evidence type="ECO:0000256" key="3">
    <source>
        <dbReference type="ARBA" id="ARBA00023172"/>
    </source>
</evidence>
<keyword evidence="6" id="KW-1185">Reference proteome</keyword>
<dbReference type="InterPro" id="IPR011010">
    <property type="entry name" value="DNA_brk_join_enz"/>
</dbReference>
<dbReference type="Pfam" id="PF00589">
    <property type="entry name" value="Phage_integrase"/>
    <property type="match status" value="1"/>
</dbReference>
<dbReference type="InterPro" id="IPR010998">
    <property type="entry name" value="Integrase_recombinase_N"/>
</dbReference>
<dbReference type="Gene3D" id="1.10.443.10">
    <property type="entry name" value="Intergrase catalytic core"/>
    <property type="match status" value="1"/>
</dbReference>
<dbReference type="PANTHER" id="PTHR30349:SF94">
    <property type="entry name" value="INTEGRASE_RECOMBINASE HI_1414-RELATED"/>
    <property type="match status" value="1"/>
</dbReference>
<evidence type="ECO:0000313" key="5">
    <source>
        <dbReference type="EMBL" id="MBO1429783.1"/>
    </source>
</evidence>
<dbReference type="PROSITE" id="PS51898">
    <property type="entry name" value="TYR_RECOMBINASE"/>
    <property type="match status" value="1"/>
</dbReference>
<name>A0ABS3ME82_9BRAD</name>
<evidence type="ECO:0000256" key="2">
    <source>
        <dbReference type="ARBA" id="ARBA00023125"/>
    </source>
</evidence>
<gene>
    <name evidence="5" type="ORF">J4P68_10095</name>
</gene>
<keyword evidence="2" id="KW-0238">DNA-binding</keyword>
<accession>A0ABS3ME82</accession>
<dbReference type="PANTHER" id="PTHR30349">
    <property type="entry name" value="PHAGE INTEGRASE-RELATED"/>
    <property type="match status" value="1"/>
</dbReference>
<feature type="domain" description="Tyr recombinase" evidence="4">
    <location>
        <begin position="175"/>
        <end position="366"/>
    </location>
</feature>
<keyword evidence="1" id="KW-0229">DNA integration</keyword>
<dbReference type="EMBL" id="JAGEPA010000001">
    <property type="protein sequence ID" value="MBO1429783.1"/>
    <property type="molecule type" value="Genomic_DNA"/>
</dbReference>
<dbReference type="RefSeq" id="WP_207832228.1">
    <property type="nucleotide sequence ID" value="NZ_CP088282.1"/>
</dbReference>
<dbReference type="InterPro" id="IPR013762">
    <property type="entry name" value="Integrase-like_cat_sf"/>
</dbReference>